<gene>
    <name evidence="6" type="ORF">B4V02_16580</name>
</gene>
<dbReference type="RefSeq" id="WP_094155629.1">
    <property type="nucleotide sequence ID" value="NZ_CP041731.1"/>
</dbReference>
<evidence type="ECO:0000259" key="5">
    <source>
        <dbReference type="PROSITE" id="PS51175"/>
    </source>
</evidence>
<dbReference type="SUPFAM" id="SSF49785">
    <property type="entry name" value="Galactose-binding domain-like"/>
    <property type="match status" value="1"/>
</dbReference>
<feature type="chain" id="PRO_5039581576" evidence="4">
    <location>
        <begin position="28"/>
        <end position="557"/>
    </location>
</feature>
<dbReference type="FunFam" id="2.60.40.1180:FF:000068">
    <property type="entry name" value="Glucuronoxylanase XynC"/>
    <property type="match status" value="1"/>
</dbReference>
<dbReference type="InterPro" id="IPR001139">
    <property type="entry name" value="Glyco_hydro_30"/>
</dbReference>
<dbReference type="InterPro" id="IPR008979">
    <property type="entry name" value="Galactose-bd-like_sf"/>
</dbReference>
<feature type="signal peptide" evidence="4">
    <location>
        <begin position="1"/>
        <end position="27"/>
    </location>
</feature>
<dbReference type="SUPFAM" id="SSF51445">
    <property type="entry name" value="(Trans)glycosidases"/>
    <property type="match status" value="1"/>
</dbReference>
<dbReference type="Gene3D" id="3.20.20.80">
    <property type="entry name" value="Glycosidases"/>
    <property type="match status" value="1"/>
</dbReference>
<keyword evidence="2 4" id="KW-0732">Signal</keyword>
<organism evidence="6 7">
    <name type="scientific">Paenibacillus kribbensis</name>
    <dbReference type="NCBI Taxonomy" id="172713"/>
    <lineage>
        <taxon>Bacteria</taxon>
        <taxon>Bacillati</taxon>
        <taxon>Bacillota</taxon>
        <taxon>Bacilli</taxon>
        <taxon>Bacillales</taxon>
        <taxon>Paenibacillaceae</taxon>
        <taxon>Paenibacillus</taxon>
    </lineage>
</organism>
<dbReference type="KEGG" id="pkb:B4V02_16580"/>
<dbReference type="AlphaFoldDB" id="A0A222WQA6"/>
<evidence type="ECO:0000256" key="3">
    <source>
        <dbReference type="ARBA" id="ARBA00022801"/>
    </source>
</evidence>
<dbReference type="InterPro" id="IPR017853">
    <property type="entry name" value="GH"/>
</dbReference>
<dbReference type="PANTHER" id="PTHR11069">
    <property type="entry name" value="GLUCOSYLCERAMIDASE"/>
    <property type="match status" value="1"/>
</dbReference>
<dbReference type="InterPro" id="IPR013780">
    <property type="entry name" value="Glyco_hydro_b"/>
</dbReference>
<evidence type="ECO:0000313" key="7">
    <source>
        <dbReference type="Proteomes" id="UP000214666"/>
    </source>
</evidence>
<dbReference type="Gene3D" id="2.60.40.1180">
    <property type="entry name" value="Golgi alpha-mannosidase II"/>
    <property type="match status" value="1"/>
</dbReference>
<sequence>MISRVKKSICVLLAFVTALPLMLSASAPTEVSAASDVTINLSAQKQVIRGFGGINHPAWVGDLTAAQRETAFGNGNNQLGFSVLRIYVDENKNNWYKEVPTAKRAIEHGAIVFASPWNPPSDMIETFNHNGDTKAKRLRYDKYAAYAQHLNDFVSYMKNNGVNLYAISVQNEPDYAHTWTWWTPQEMLRFMKENAGSINCKVIAPESFSYLKNMSDPILNDPQALANMDILGAHTYGTKFSDFAYPLFKQKGAGKELWMTEVYYPNSDNNSADRWPEALDVSYHIHNAMVEGDFQSYVWWYIRRQYGPMKEDGTISKRGYNMAHFSKFIRPGYVRVDATKNPNTNIYTSAYKGDNKVVIVAINRGASAVNQRFALQNGTASRVSSWVTDSSRNLAAGSAINVSGGAFTAQLPAQSVTTFVGELGGKTSSDTTYNAETDTTLTNSVVEATYSGDSDIKYANFNASADAAVQWNRIYCAVTGTKNVKFRYALETGTRNLDVYVNGTKVISNAAFAATGSWSTWGEKTIQVPMNSGNNTLKVVTTGTEGPNIESIHVSAQ</sequence>
<dbReference type="PROSITE" id="PS51175">
    <property type="entry name" value="CBM6"/>
    <property type="match status" value="1"/>
</dbReference>
<keyword evidence="3 6" id="KW-0378">Hydrolase</keyword>
<protein>
    <submittedName>
        <fullName evidence="6">Glycosyl hydrolase</fullName>
    </submittedName>
</protein>
<evidence type="ECO:0000256" key="2">
    <source>
        <dbReference type="ARBA" id="ARBA00022729"/>
    </source>
</evidence>
<keyword evidence="7" id="KW-1185">Reference proteome</keyword>
<proteinExistence type="inferred from homology"/>
<dbReference type="GO" id="GO:0004348">
    <property type="term" value="F:glucosylceramidase activity"/>
    <property type="evidence" value="ECO:0007669"/>
    <property type="project" value="InterPro"/>
</dbReference>
<name>A0A222WQA6_9BACL</name>
<comment type="similarity">
    <text evidence="1">Belongs to the glycosyl hydrolase 30 family.</text>
</comment>
<accession>A0A222WQA6</accession>
<dbReference type="GO" id="GO:0030246">
    <property type="term" value="F:carbohydrate binding"/>
    <property type="evidence" value="ECO:0007669"/>
    <property type="project" value="InterPro"/>
</dbReference>
<dbReference type="GO" id="GO:0006665">
    <property type="term" value="P:sphingolipid metabolic process"/>
    <property type="evidence" value="ECO:0007669"/>
    <property type="project" value="InterPro"/>
</dbReference>
<dbReference type="PANTHER" id="PTHR11069:SF38">
    <property type="entry name" value="GLUCURONOXYLANASE XYNC"/>
    <property type="match status" value="1"/>
</dbReference>
<dbReference type="Proteomes" id="UP000214666">
    <property type="component" value="Chromosome"/>
</dbReference>
<dbReference type="GO" id="GO:0016020">
    <property type="term" value="C:membrane"/>
    <property type="evidence" value="ECO:0007669"/>
    <property type="project" value="GOC"/>
</dbReference>
<dbReference type="OrthoDB" id="9806701at2"/>
<evidence type="ECO:0000256" key="1">
    <source>
        <dbReference type="ARBA" id="ARBA00005382"/>
    </source>
</evidence>
<dbReference type="InterPro" id="IPR005084">
    <property type="entry name" value="CBM6"/>
</dbReference>
<feature type="domain" description="CBM6" evidence="5">
    <location>
        <begin position="431"/>
        <end position="555"/>
    </location>
</feature>
<dbReference type="EMBL" id="CP020028">
    <property type="protein sequence ID" value="ASR48198.1"/>
    <property type="molecule type" value="Genomic_DNA"/>
</dbReference>
<evidence type="ECO:0000313" key="6">
    <source>
        <dbReference type="EMBL" id="ASR48198.1"/>
    </source>
</evidence>
<dbReference type="SUPFAM" id="SSF51011">
    <property type="entry name" value="Glycosyl hydrolase domain"/>
    <property type="match status" value="1"/>
</dbReference>
<evidence type="ECO:0000256" key="4">
    <source>
        <dbReference type="SAM" id="SignalP"/>
    </source>
</evidence>
<dbReference type="Gene3D" id="2.60.120.260">
    <property type="entry name" value="Galactose-binding domain-like"/>
    <property type="match status" value="1"/>
</dbReference>
<reference evidence="6 7" key="1">
    <citation type="submission" date="2017-03" db="EMBL/GenBank/DDBJ databases">
        <title>Complete genome sequence of Paenibacillus Kribbensis producing bioflocculants.</title>
        <authorList>
            <person name="Lee H.-G."/>
            <person name="Oh H.-M."/>
        </authorList>
    </citation>
    <scope>NUCLEOTIDE SEQUENCE [LARGE SCALE GENOMIC DNA]</scope>
    <source>
        <strain evidence="6 7">AM49</strain>
    </source>
</reference>
<dbReference type="Pfam" id="PF03422">
    <property type="entry name" value="CBM_6"/>
    <property type="match status" value="1"/>
</dbReference>